<reference evidence="2 3" key="1">
    <citation type="journal article" date="2018" name="Sci. Rep.">
        <title>Genomic signatures of local adaptation to the degree of environmental predictability in rotifers.</title>
        <authorList>
            <person name="Franch-Gras L."/>
            <person name="Hahn C."/>
            <person name="Garcia-Roger E.M."/>
            <person name="Carmona M.J."/>
            <person name="Serra M."/>
            <person name="Gomez A."/>
        </authorList>
    </citation>
    <scope>NUCLEOTIDE SEQUENCE [LARGE SCALE GENOMIC DNA]</scope>
    <source>
        <strain evidence="2">HYR1</strain>
    </source>
</reference>
<gene>
    <name evidence="2" type="ORF">BpHYR1_046049</name>
</gene>
<feature type="transmembrane region" description="Helical" evidence="1">
    <location>
        <begin position="69"/>
        <end position="88"/>
    </location>
</feature>
<accession>A0A3M7R111</accession>
<dbReference type="AlphaFoldDB" id="A0A3M7R111"/>
<keyword evidence="1" id="KW-0472">Membrane</keyword>
<sequence length="100" mass="11629">MNLEEKCLFQLSDSFFDYFSCYLLILLYDKRKLCLVGYNNGATYGQNTNLTNFFIFEILSLKEQQLFKGFAIFGTLGINSLLELFIIFKINIKNLSIVLI</sequence>
<dbReference type="Proteomes" id="UP000276133">
    <property type="component" value="Unassembled WGS sequence"/>
</dbReference>
<organism evidence="2 3">
    <name type="scientific">Brachionus plicatilis</name>
    <name type="common">Marine rotifer</name>
    <name type="synonym">Brachionus muelleri</name>
    <dbReference type="NCBI Taxonomy" id="10195"/>
    <lineage>
        <taxon>Eukaryota</taxon>
        <taxon>Metazoa</taxon>
        <taxon>Spiralia</taxon>
        <taxon>Gnathifera</taxon>
        <taxon>Rotifera</taxon>
        <taxon>Eurotatoria</taxon>
        <taxon>Monogononta</taxon>
        <taxon>Pseudotrocha</taxon>
        <taxon>Ploima</taxon>
        <taxon>Brachionidae</taxon>
        <taxon>Brachionus</taxon>
    </lineage>
</organism>
<evidence type="ECO:0000313" key="3">
    <source>
        <dbReference type="Proteomes" id="UP000276133"/>
    </source>
</evidence>
<keyword evidence="1" id="KW-0812">Transmembrane</keyword>
<protein>
    <submittedName>
        <fullName evidence="2">Uncharacterized protein</fullName>
    </submittedName>
</protein>
<name>A0A3M7R111_BRAPC</name>
<keyword evidence="3" id="KW-1185">Reference proteome</keyword>
<evidence type="ECO:0000313" key="2">
    <source>
        <dbReference type="EMBL" id="RNA16958.1"/>
    </source>
</evidence>
<dbReference type="EMBL" id="REGN01004575">
    <property type="protein sequence ID" value="RNA16958.1"/>
    <property type="molecule type" value="Genomic_DNA"/>
</dbReference>
<keyword evidence="1" id="KW-1133">Transmembrane helix</keyword>
<proteinExistence type="predicted"/>
<evidence type="ECO:0000256" key="1">
    <source>
        <dbReference type="SAM" id="Phobius"/>
    </source>
</evidence>
<comment type="caution">
    <text evidence="2">The sequence shown here is derived from an EMBL/GenBank/DDBJ whole genome shotgun (WGS) entry which is preliminary data.</text>
</comment>